<keyword evidence="5 7" id="KW-0687">Ribonucleoprotein</keyword>
<dbReference type="GO" id="GO:0019843">
    <property type="term" value="F:rRNA binding"/>
    <property type="evidence" value="ECO:0007669"/>
    <property type="project" value="UniProtKB-UniRule"/>
</dbReference>
<sequence>MARYLGPREKIERRLGSKLFLKGERSLSSKSATVKRMYPPGQHGKAFARRGSEYGQQLRSKQKVRNIYRMLERQFKNWVKEAVESKKETGDFLIQKLEHRLDNVVYRSGIGQSRDQARQLVNHGHILVNGKKISIPSYIAKRSDVITIREGSAKSKFFSALAPQWLKNYQAPAWLSLEADKMRVTIVGAPTLVDTGIEPADLQSLIEFYSR</sequence>
<dbReference type="NCBIfam" id="TIGR01017">
    <property type="entry name" value="rpsD_bact"/>
    <property type="match status" value="1"/>
</dbReference>
<keyword evidence="2 7" id="KW-0699">rRNA-binding</keyword>
<evidence type="ECO:0000256" key="8">
    <source>
        <dbReference type="RuleBase" id="RU003699"/>
    </source>
</evidence>
<dbReference type="InterPro" id="IPR036986">
    <property type="entry name" value="S4_RNA-bd_sf"/>
</dbReference>
<evidence type="ECO:0000313" key="13">
    <source>
        <dbReference type="Proteomes" id="UP000179047"/>
    </source>
</evidence>
<dbReference type="InterPro" id="IPR001912">
    <property type="entry name" value="Ribosomal_uS4_N"/>
</dbReference>
<dbReference type="PANTHER" id="PTHR11831">
    <property type="entry name" value="30S 40S RIBOSOMAL PROTEIN"/>
    <property type="match status" value="1"/>
</dbReference>
<dbReference type="NCBIfam" id="NF003717">
    <property type="entry name" value="PRK05327.1"/>
    <property type="match status" value="1"/>
</dbReference>
<evidence type="ECO:0000256" key="7">
    <source>
        <dbReference type="HAMAP-Rule" id="MF_01306"/>
    </source>
</evidence>
<evidence type="ECO:0000256" key="2">
    <source>
        <dbReference type="ARBA" id="ARBA00022730"/>
    </source>
</evidence>
<dbReference type="AlphaFoldDB" id="A0A1F8GQU5"/>
<dbReference type="InterPro" id="IPR002942">
    <property type="entry name" value="S4_RNA-bd"/>
</dbReference>
<feature type="region of interest" description="Disordered" evidence="9">
    <location>
        <begin position="31"/>
        <end position="55"/>
    </location>
</feature>
<comment type="function">
    <text evidence="7">One of the primary rRNA binding proteins, it binds directly to 16S rRNA where it nucleates assembly of the body of the 30S subunit.</text>
</comment>
<dbReference type="FunFam" id="3.10.290.10:FF:000001">
    <property type="entry name" value="30S ribosomal protein S4"/>
    <property type="match status" value="1"/>
</dbReference>
<dbReference type="Pfam" id="PF01479">
    <property type="entry name" value="S4"/>
    <property type="match status" value="1"/>
</dbReference>
<dbReference type="PROSITE" id="PS00632">
    <property type="entry name" value="RIBOSOMAL_S4"/>
    <property type="match status" value="1"/>
</dbReference>
<dbReference type="EMBL" id="MGKP01000027">
    <property type="protein sequence ID" value="OGN27795.1"/>
    <property type="molecule type" value="Genomic_DNA"/>
</dbReference>
<dbReference type="CDD" id="cd00165">
    <property type="entry name" value="S4"/>
    <property type="match status" value="1"/>
</dbReference>
<organism evidence="12 13">
    <name type="scientific">Candidatus Yanofskybacteria bacterium RIFCSPLOWO2_01_FULL_49_25</name>
    <dbReference type="NCBI Taxonomy" id="1802701"/>
    <lineage>
        <taxon>Bacteria</taxon>
        <taxon>Candidatus Yanofskyibacteriota</taxon>
    </lineage>
</organism>
<evidence type="ECO:0000256" key="1">
    <source>
        <dbReference type="ARBA" id="ARBA00007465"/>
    </source>
</evidence>
<dbReference type="PROSITE" id="PS50889">
    <property type="entry name" value="S4"/>
    <property type="match status" value="1"/>
</dbReference>
<keyword evidence="3 7" id="KW-0694">RNA-binding</keyword>
<dbReference type="SUPFAM" id="SSF55174">
    <property type="entry name" value="Alpha-L RNA-binding motif"/>
    <property type="match status" value="1"/>
</dbReference>
<dbReference type="InterPro" id="IPR022801">
    <property type="entry name" value="Ribosomal_uS4"/>
</dbReference>
<dbReference type="STRING" id="1802701.A3A33_00465"/>
<dbReference type="InterPro" id="IPR018079">
    <property type="entry name" value="Ribosomal_uS4_CS"/>
</dbReference>
<feature type="domain" description="Small ribosomal subunit protein uS4 N-terminal" evidence="11">
    <location>
        <begin position="3"/>
        <end position="98"/>
    </location>
</feature>
<dbReference type="GO" id="GO:0006412">
    <property type="term" value="P:translation"/>
    <property type="evidence" value="ECO:0007669"/>
    <property type="project" value="UniProtKB-UniRule"/>
</dbReference>
<proteinExistence type="inferred from homology"/>
<comment type="function">
    <text evidence="7">With S5 and S12 plays an important role in translational accuracy.</text>
</comment>
<dbReference type="GO" id="GO:0003735">
    <property type="term" value="F:structural constituent of ribosome"/>
    <property type="evidence" value="ECO:0007669"/>
    <property type="project" value="InterPro"/>
</dbReference>
<dbReference type="InterPro" id="IPR005709">
    <property type="entry name" value="Ribosomal_uS4_bac-type"/>
</dbReference>
<evidence type="ECO:0000259" key="10">
    <source>
        <dbReference type="SMART" id="SM00363"/>
    </source>
</evidence>
<comment type="subunit">
    <text evidence="7">Part of the 30S ribosomal subunit. Contacts protein S5. The interaction surface between S4 and S5 is involved in control of translational fidelity.</text>
</comment>
<dbReference type="Gene3D" id="3.10.290.10">
    <property type="entry name" value="RNA-binding S4 domain"/>
    <property type="match status" value="1"/>
</dbReference>
<evidence type="ECO:0000256" key="6">
    <source>
        <dbReference type="ARBA" id="ARBA00035254"/>
    </source>
</evidence>
<dbReference type="GO" id="GO:0015935">
    <property type="term" value="C:small ribosomal subunit"/>
    <property type="evidence" value="ECO:0007669"/>
    <property type="project" value="InterPro"/>
</dbReference>
<gene>
    <name evidence="7" type="primary">rpsD</name>
    <name evidence="12" type="ORF">A3A33_00465</name>
</gene>
<protein>
    <recommendedName>
        <fullName evidence="6 7">Small ribosomal subunit protein uS4</fullName>
    </recommendedName>
</protein>
<accession>A0A1F8GQU5</accession>
<comment type="similarity">
    <text evidence="1 7 8">Belongs to the universal ribosomal protein uS4 family.</text>
</comment>
<dbReference type="GO" id="GO:0042274">
    <property type="term" value="P:ribosomal small subunit biogenesis"/>
    <property type="evidence" value="ECO:0007669"/>
    <property type="project" value="TreeGrafter"/>
</dbReference>
<dbReference type="Gene3D" id="1.10.1050.10">
    <property type="entry name" value="Ribosomal Protein S4 Delta 41, Chain A, domain 1"/>
    <property type="match status" value="1"/>
</dbReference>
<evidence type="ECO:0000256" key="5">
    <source>
        <dbReference type="ARBA" id="ARBA00023274"/>
    </source>
</evidence>
<feature type="domain" description="RNA-binding S4" evidence="10">
    <location>
        <begin position="99"/>
        <end position="163"/>
    </location>
</feature>
<dbReference type="SMART" id="SM01390">
    <property type="entry name" value="Ribosomal_S4"/>
    <property type="match status" value="1"/>
</dbReference>
<evidence type="ECO:0000256" key="3">
    <source>
        <dbReference type="ARBA" id="ARBA00022884"/>
    </source>
</evidence>
<comment type="caution">
    <text evidence="12">The sequence shown here is derived from an EMBL/GenBank/DDBJ whole genome shotgun (WGS) entry which is preliminary data.</text>
</comment>
<name>A0A1F8GQU5_9BACT</name>
<dbReference type="HAMAP" id="MF_01306_B">
    <property type="entry name" value="Ribosomal_uS4_B"/>
    <property type="match status" value="1"/>
</dbReference>
<dbReference type="Pfam" id="PF00163">
    <property type="entry name" value="Ribosomal_S4"/>
    <property type="match status" value="1"/>
</dbReference>
<evidence type="ECO:0000256" key="9">
    <source>
        <dbReference type="SAM" id="MobiDB-lite"/>
    </source>
</evidence>
<keyword evidence="4 7" id="KW-0689">Ribosomal protein</keyword>
<dbReference type="Proteomes" id="UP000179047">
    <property type="component" value="Unassembled WGS sequence"/>
</dbReference>
<dbReference type="SMART" id="SM00363">
    <property type="entry name" value="S4"/>
    <property type="match status" value="1"/>
</dbReference>
<reference evidence="12 13" key="1">
    <citation type="journal article" date="2016" name="Nat. Commun.">
        <title>Thousands of microbial genomes shed light on interconnected biogeochemical processes in an aquifer system.</title>
        <authorList>
            <person name="Anantharaman K."/>
            <person name="Brown C.T."/>
            <person name="Hug L.A."/>
            <person name="Sharon I."/>
            <person name="Castelle C.J."/>
            <person name="Probst A.J."/>
            <person name="Thomas B.C."/>
            <person name="Singh A."/>
            <person name="Wilkins M.J."/>
            <person name="Karaoz U."/>
            <person name="Brodie E.L."/>
            <person name="Williams K.H."/>
            <person name="Hubbard S.S."/>
            <person name="Banfield J.F."/>
        </authorList>
    </citation>
    <scope>NUCLEOTIDE SEQUENCE [LARGE SCALE GENOMIC DNA]</scope>
</reference>
<evidence type="ECO:0000256" key="4">
    <source>
        <dbReference type="ARBA" id="ARBA00022980"/>
    </source>
</evidence>
<evidence type="ECO:0000259" key="11">
    <source>
        <dbReference type="SMART" id="SM01390"/>
    </source>
</evidence>
<dbReference type="PANTHER" id="PTHR11831:SF4">
    <property type="entry name" value="SMALL RIBOSOMAL SUBUNIT PROTEIN US4M"/>
    <property type="match status" value="1"/>
</dbReference>
<evidence type="ECO:0000313" key="12">
    <source>
        <dbReference type="EMBL" id="OGN27795.1"/>
    </source>
</evidence>